<dbReference type="SUPFAM" id="SSF53850">
    <property type="entry name" value="Periplasmic binding protein-like II"/>
    <property type="match status" value="1"/>
</dbReference>
<evidence type="ECO:0000313" key="5">
    <source>
        <dbReference type="Proteomes" id="UP000295244"/>
    </source>
</evidence>
<evidence type="ECO:0000256" key="2">
    <source>
        <dbReference type="ARBA" id="ARBA00022448"/>
    </source>
</evidence>
<dbReference type="Proteomes" id="UP000295244">
    <property type="component" value="Unassembled WGS sequence"/>
</dbReference>
<dbReference type="InterPro" id="IPR050490">
    <property type="entry name" value="Bact_solute-bd_prot1"/>
</dbReference>
<dbReference type="PANTHER" id="PTHR43649">
    <property type="entry name" value="ARABINOSE-BINDING PROTEIN-RELATED"/>
    <property type="match status" value="1"/>
</dbReference>
<accession>A0A4R1BN82</accession>
<gene>
    <name evidence="4" type="ORF">E0L93_05265</name>
</gene>
<dbReference type="Gene3D" id="3.40.190.10">
    <property type="entry name" value="Periplasmic binding protein-like II"/>
    <property type="match status" value="2"/>
</dbReference>
<comment type="caution">
    <text evidence="4">The sequence shown here is derived from an EMBL/GenBank/DDBJ whole genome shotgun (WGS) entry which is preliminary data.</text>
</comment>
<keyword evidence="2" id="KW-0813">Transport</keyword>
<organism evidence="4 5">
    <name type="scientific">Rubrobacter taiwanensis</name>
    <dbReference type="NCBI Taxonomy" id="185139"/>
    <lineage>
        <taxon>Bacteria</taxon>
        <taxon>Bacillati</taxon>
        <taxon>Actinomycetota</taxon>
        <taxon>Rubrobacteria</taxon>
        <taxon>Rubrobacterales</taxon>
        <taxon>Rubrobacteraceae</taxon>
        <taxon>Rubrobacter</taxon>
    </lineage>
</organism>
<comment type="similarity">
    <text evidence="1">Belongs to the bacterial solute-binding protein 1 family.</text>
</comment>
<feature type="non-terminal residue" evidence="4">
    <location>
        <position position="76"/>
    </location>
</feature>
<dbReference type="AlphaFoldDB" id="A0A4R1BN82"/>
<reference evidence="4 5" key="1">
    <citation type="submission" date="2019-03" db="EMBL/GenBank/DDBJ databases">
        <title>Whole genome sequence of a novel Rubrobacter taiwanensis strain, isolated from Yellowstone National Park.</title>
        <authorList>
            <person name="Freed S."/>
            <person name="Ramaley R.F."/>
            <person name="Kyndt J.A."/>
        </authorList>
    </citation>
    <scope>NUCLEOTIDE SEQUENCE [LARGE SCALE GENOMIC DNA]</scope>
    <source>
        <strain evidence="4 5">Yellowstone</strain>
    </source>
</reference>
<dbReference type="InterPro" id="IPR006059">
    <property type="entry name" value="SBP"/>
</dbReference>
<dbReference type="OrthoDB" id="3495561at2"/>
<evidence type="ECO:0000256" key="1">
    <source>
        <dbReference type="ARBA" id="ARBA00008520"/>
    </source>
</evidence>
<dbReference type="Pfam" id="PF01547">
    <property type="entry name" value="SBP_bac_1"/>
    <property type="match status" value="1"/>
</dbReference>
<keyword evidence="5" id="KW-1185">Reference proteome</keyword>
<dbReference type="RefSeq" id="WP_132689492.1">
    <property type="nucleotide sequence ID" value="NZ_SKBU01000009.1"/>
</dbReference>
<evidence type="ECO:0000256" key="3">
    <source>
        <dbReference type="ARBA" id="ARBA00022729"/>
    </source>
</evidence>
<dbReference type="EMBL" id="SKBU01000009">
    <property type="protein sequence ID" value="TCJ18911.1"/>
    <property type="molecule type" value="Genomic_DNA"/>
</dbReference>
<protein>
    <submittedName>
        <fullName evidence="4">Extracellular solute-binding protein</fullName>
    </submittedName>
</protein>
<evidence type="ECO:0000313" key="4">
    <source>
        <dbReference type="EMBL" id="TCJ18911.1"/>
    </source>
</evidence>
<proteinExistence type="inferred from homology"/>
<sequence>MISGDVIWPAQFAANGWIVDLSDRFGNRGDFLEGTIQSNTYEGAIYGVPWFTDAGMLYYRADLLEEAGVEPPTTWD</sequence>
<dbReference type="PANTHER" id="PTHR43649:SF34">
    <property type="entry name" value="ABC TRANSPORTER PERIPLASMIC-BINDING PROTEIN YCJN-RELATED"/>
    <property type="match status" value="1"/>
</dbReference>
<keyword evidence="3" id="KW-0732">Signal</keyword>
<name>A0A4R1BN82_9ACTN</name>